<dbReference type="SMART" id="SM00354">
    <property type="entry name" value="HTH_LACI"/>
    <property type="match status" value="1"/>
</dbReference>
<evidence type="ECO:0000259" key="5">
    <source>
        <dbReference type="PROSITE" id="PS50932"/>
    </source>
</evidence>
<dbReference type="CDD" id="cd06292">
    <property type="entry name" value="PBP1_AglR_RafR-like"/>
    <property type="match status" value="1"/>
</dbReference>
<keyword evidence="7" id="KW-1185">Reference proteome</keyword>
<keyword evidence="2 6" id="KW-0238">DNA-binding</keyword>
<feature type="domain" description="HTH lacI-type" evidence="5">
    <location>
        <begin position="12"/>
        <end position="66"/>
    </location>
</feature>
<evidence type="ECO:0000313" key="7">
    <source>
        <dbReference type="Proteomes" id="UP001595847"/>
    </source>
</evidence>
<keyword evidence="1" id="KW-0805">Transcription regulation</keyword>
<sequence>MPNPPEESPGAATITGVAAAAGVSRQTVSNVLNAPHRVRPQTRERVEAAIRDLGYQPNRLARSLRIRASRMLGYCVLRGGDDNVVHTRFLHALTDAAAERGYHLLLFTAPHGEAGLPVYDDLLAQRTVDGFVLTDTFKGDVRQKWLADREVPFAAFGRSWDEPEHGDWVDVDGSSGVYDAVAHLHALGHRRIAFAGWERGSGVGDDRRSGWARAAADLGLGEQPSAEAPGTVGGGADAARRLLDLPAPPTALVCANDHMAIGALGVLAERGLRPGRDIAVAGFDDIPAASLPGIDLTTVSQPLDEIGRTVVRLVLDRLDSGTDPRPADSAPQQIVLRPSLVVRSSSAPAPQEEEER</sequence>
<dbReference type="Proteomes" id="UP001595847">
    <property type="component" value="Unassembled WGS sequence"/>
</dbReference>
<dbReference type="PANTHER" id="PTHR30146">
    <property type="entry name" value="LACI-RELATED TRANSCRIPTIONAL REPRESSOR"/>
    <property type="match status" value="1"/>
</dbReference>
<dbReference type="Gene3D" id="3.40.50.2300">
    <property type="match status" value="2"/>
</dbReference>
<dbReference type="Pfam" id="PF00356">
    <property type="entry name" value="LacI"/>
    <property type="match status" value="1"/>
</dbReference>
<dbReference type="RefSeq" id="WP_378531651.1">
    <property type="nucleotide sequence ID" value="NZ_JBHSBH010000006.1"/>
</dbReference>
<dbReference type="Gene3D" id="1.10.260.40">
    <property type="entry name" value="lambda repressor-like DNA-binding domains"/>
    <property type="match status" value="1"/>
</dbReference>
<dbReference type="InterPro" id="IPR010982">
    <property type="entry name" value="Lambda_DNA-bd_dom_sf"/>
</dbReference>
<comment type="caution">
    <text evidence="6">The sequence shown here is derived from an EMBL/GenBank/DDBJ whole genome shotgun (WGS) entry which is preliminary data.</text>
</comment>
<keyword evidence="3" id="KW-0804">Transcription</keyword>
<gene>
    <name evidence="6" type="ORF">ACFOVU_08695</name>
</gene>
<evidence type="ECO:0000256" key="2">
    <source>
        <dbReference type="ARBA" id="ARBA00023125"/>
    </source>
</evidence>
<organism evidence="6 7">
    <name type="scientific">Nocardiopsis sediminis</name>
    <dbReference type="NCBI Taxonomy" id="1778267"/>
    <lineage>
        <taxon>Bacteria</taxon>
        <taxon>Bacillati</taxon>
        <taxon>Actinomycetota</taxon>
        <taxon>Actinomycetes</taxon>
        <taxon>Streptosporangiales</taxon>
        <taxon>Nocardiopsidaceae</taxon>
        <taxon>Nocardiopsis</taxon>
    </lineage>
</organism>
<evidence type="ECO:0000313" key="6">
    <source>
        <dbReference type="EMBL" id="MFC3995990.1"/>
    </source>
</evidence>
<dbReference type="EMBL" id="JBHSBH010000006">
    <property type="protein sequence ID" value="MFC3995990.1"/>
    <property type="molecule type" value="Genomic_DNA"/>
</dbReference>
<feature type="region of interest" description="Disordered" evidence="4">
    <location>
        <begin position="319"/>
        <end position="356"/>
    </location>
</feature>
<evidence type="ECO:0000256" key="4">
    <source>
        <dbReference type="SAM" id="MobiDB-lite"/>
    </source>
</evidence>
<accession>A0ABV8FIP9</accession>
<reference evidence="7" key="1">
    <citation type="journal article" date="2019" name="Int. J. Syst. Evol. Microbiol.">
        <title>The Global Catalogue of Microorganisms (GCM) 10K type strain sequencing project: providing services to taxonomists for standard genome sequencing and annotation.</title>
        <authorList>
            <consortium name="The Broad Institute Genomics Platform"/>
            <consortium name="The Broad Institute Genome Sequencing Center for Infectious Disease"/>
            <person name="Wu L."/>
            <person name="Ma J."/>
        </authorList>
    </citation>
    <scope>NUCLEOTIDE SEQUENCE [LARGE SCALE GENOMIC DNA]</scope>
    <source>
        <strain evidence="7">TBRC 1826</strain>
    </source>
</reference>
<dbReference type="CDD" id="cd01392">
    <property type="entry name" value="HTH_LacI"/>
    <property type="match status" value="1"/>
</dbReference>
<feature type="compositionally biased region" description="Low complexity" evidence="4">
    <location>
        <begin position="335"/>
        <end position="350"/>
    </location>
</feature>
<dbReference type="PROSITE" id="PS50932">
    <property type="entry name" value="HTH_LACI_2"/>
    <property type="match status" value="1"/>
</dbReference>
<evidence type="ECO:0000256" key="3">
    <source>
        <dbReference type="ARBA" id="ARBA00023163"/>
    </source>
</evidence>
<dbReference type="SUPFAM" id="SSF53822">
    <property type="entry name" value="Periplasmic binding protein-like I"/>
    <property type="match status" value="1"/>
</dbReference>
<evidence type="ECO:0000256" key="1">
    <source>
        <dbReference type="ARBA" id="ARBA00023015"/>
    </source>
</evidence>
<name>A0ABV8FIP9_9ACTN</name>
<dbReference type="GO" id="GO:0003677">
    <property type="term" value="F:DNA binding"/>
    <property type="evidence" value="ECO:0007669"/>
    <property type="project" value="UniProtKB-KW"/>
</dbReference>
<proteinExistence type="predicted"/>
<protein>
    <submittedName>
        <fullName evidence="6">LacI family DNA-binding transcriptional regulator</fullName>
    </submittedName>
</protein>
<dbReference type="PANTHER" id="PTHR30146:SF109">
    <property type="entry name" value="HTH-TYPE TRANSCRIPTIONAL REGULATOR GALS"/>
    <property type="match status" value="1"/>
</dbReference>
<dbReference type="SUPFAM" id="SSF47413">
    <property type="entry name" value="lambda repressor-like DNA-binding domains"/>
    <property type="match status" value="1"/>
</dbReference>
<dbReference type="Pfam" id="PF13377">
    <property type="entry name" value="Peripla_BP_3"/>
    <property type="match status" value="1"/>
</dbReference>
<dbReference type="InterPro" id="IPR028082">
    <property type="entry name" value="Peripla_BP_I"/>
</dbReference>
<dbReference type="InterPro" id="IPR046335">
    <property type="entry name" value="LacI/GalR-like_sensor"/>
</dbReference>
<dbReference type="InterPro" id="IPR000843">
    <property type="entry name" value="HTH_LacI"/>
</dbReference>